<name>A0A1C3W823_9HYPH</name>
<evidence type="ECO:0000313" key="2">
    <source>
        <dbReference type="EMBL" id="SCB36130.1"/>
    </source>
</evidence>
<keyword evidence="3" id="KW-1185">Reference proteome</keyword>
<reference evidence="3" key="1">
    <citation type="submission" date="2016-08" db="EMBL/GenBank/DDBJ databases">
        <authorList>
            <person name="Varghese N."/>
            <person name="Submissions Spin"/>
        </authorList>
    </citation>
    <scope>NUCLEOTIDE SEQUENCE [LARGE SCALE GENOMIC DNA]</scope>
    <source>
        <strain evidence="3">CCBAU 57015</strain>
    </source>
</reference>
<evidence type="ECO:0000313" key="3">
    <source>
        <dbReference type="Proteomes" id="UP000186228"/>
    </source>
</evidence>
<keyword evidence="1" id="KW-1133">Transmembrane helix</keyword>
<sequence length="78" mass="8946">MDDVILQDGRHKATRDGQIARWFKLAEIGLHAIYLIGVLLMAFKVFTTIRARKPRSELPQVWSPVVDLMLQIPFCPRG</sequence>
<proteinExistence type="predicted"/>
<evidence type="ECO:0000256" key="1">
    <source>
        <dbReference type="SAM" id="Phobius"/>
    </source>
</evidence>
<dbReference type="RefSeq" id="WP_075856236.1">
    <property type="nucleotide sequence ID" value="NZ_FMAC01000013.1"/>
</dbReference>
<gene>
    <name evidence="2" type="ORF">GA0061100_1137</name>
</gene>
<feature type="transmembrane region" description="Helical" evidence="1">
    <location>
        <begin position="28"/>
        <end position="46"/>
    </location>
</feature>
<dbReference type="AlphaFoldDB" id="A0A1C3W823"/>
<dbReference type="EMBL" id="FMAC01000013">
    <property type="protein sequence ID" value="SCB36130.1"/>
    <property type="molecule type" value="Genomic_DNA"/>
</dbReference>
<accession>A0A1C3W823</accession>
<keyword evidence="1" id="KW-0472">Membrane</keyword>
<keyword evidence="1" id="KW-0812">Transmembrane</keyword>
<protein>
    <submittedName>
        <fullName evidence="2">Uncharacterized protein</fullName>
    </submittedName>
</protein>
<dbReference type="Proteomes" id="UP000186228">
    <property type="component" value="Unassembled WGS sequence"/>
</dbReference>
<organism evidence="2 3">
    <name type="scientific">Rhizobium hainanense</name>
    <dbReference type="NCBI Taxonomy" id="52131"/>
    <lineage>
        <taxon>Bacteria</taxon>
        <taxon>Pseudomonadati</taxon>
        <taxon>Pseudomonadota</taxon>
        <taxon>Alphaproteobacteria</taxon>
        <taxon>Hyphomicrobiales</taxon>
        <taxon>Rhizobiaceae</taxon>
        <taxon>Rhizobium/Agrobacterium group</taxon>
        <taxon>Rhizobium</taxon>
    </lineage>
</organism>